<dbReference type="VEuPathDB" id="FungiDB:TEQG_02289"/>
<evidence type="ECO:0000256" key="1">
    <source>
        <dbReference type="SAM" id="MobiDB-lite"/>
    </source>
</evidence>
<dbReference type="PANTHER" id="PTHR38886">
    <property type="entry name" value="SESA DOMAIN-CONTAINING PROTEIN"/>
    <property type="match status" value="1"/>
</dbReference>
<proteinExistence type="predicted"/>
<dbReference type="Proteomes" id="UP000009169">
    <property type="component" value="Unassembled WGS sequence"/>
</dbReference>
<dbReference type="PANTHER" id="PTHR38886:SF1">
    <property type="entry name" value="NACHT-NTPASE AND P-LOOP NTPASES N-TERMINAL DOMAIN-CONTAINING PROTEIN"/>
    <property type="match status" value="1"/>
</dbReference>
<dbReference type="HOGENOM" id="CLU_032415_0_0_1"/>
<evidence type="ECO:0000313" key="2">
    <source>
        <dbReference type="EMBL" id="EGE03255.1"/>
    </source>
</evidence>
<evidence type="ECO:0000313" key="3">
    <source>
        <dbReference type="Proteomes" id="UP000009169"/>
    </source>
</evidence>
<sequence>MASPISVGDAYLMGKLAFQLGRAFTKGRKSAPAEFREVENQLYSLSAALQAFKTASRDGSASLRVDVSSLPTGSRKQDETADDEDDEDDVLAQVLRSCEQTLAHLESIVQKYGSIGRPRVQDAGQPRFRRWNDGLKHAWKTISWTTEGGDLATLRSNLTVHTNSLNLLLGVIVNTRAGRLESRVNDIDSMLYEIHAWFTENLKDTCSDTKDTSDVKAAPREDFELHESNGTQSRLVCPHATIHPDFSPHEEPVLQQKLFACQCWLKSGGQSSHQAEVAAFSPSHYTICTRLVGNERVWMLYKVVNHITNSLTPLYIKKIPRSDMAYIEEAMERLTLSQAKQMTLQGPETPLCFSSGPPESRHAYILNSIGDIRECKTEVKSARFSSNLFGKRYYERDHINNIQILHYKSTDLDNFVKHEDTIYAPLSPNDYAEIVISYPVIQSDTDIMETRVRLTSETKWYFDPSQQSIVFEQVTCTSYTQEKEAGPGRDMGLAICFKGSAALSVFQRKLREMQTELFVLGLQYPRVTESKLFAIQAYDVHTESVYIADAEISILRETKSNGFRLTIISRDGYTIVSQELAENFFDSFHSGNGFRFNFPAYIVQIDSFGQRRISRTSTGFPALGFSDAAVERLFSLSLAGVAKSAELERDLDVEMKRLG</sequence>
<name>F2PMY7_TRIEC</name>
<dbReference type="AlphaFoldDB" id="F2PMY7"/>
<dbReference type="EMBL" id="DS995726">
    <property type="protein sequence ID" value="EGE03255.1"/>
    <property type="molecule type" value="Genomic_DNA"/>
</dbReference>
<dbReference type="OrthoDB" id="5404564at2759"/>
<dbReference type="eggNOG" id="ENOG502SI2I">
    <property type="taxonomic scope" value="Eukaryota"/>
</dbReference>
<organism evidence="2 3">
    <name type="scientific">Trichophyton equinum (strain ATCC MYA-4606 / CBS 127.97)</name>
    <name type="common">Horse ringworm fungus</name>
    <dbReference type="NCBI Taxonomy" id="559882"/>
    <lineage>
        <taxon>Eukaryota</taxon>
        <taxon>Fungi</taxon>
        <taxon>Dikarya</taxon>
        <taxon>Ascomycota</taxon>
        <taxon>Pezizomycotina</taxon>
        <taxon>Eurotiomycetes</taxon>
        <taxon>Eurotiomycetidae</taxon>
        <taxon>Onygenales</taxon>
        <taxon>Arthrodermataceae</taxon>
        <taxon>Trichophyton</taxon>
    </lineage>
</organism>
<gene>
    <name evidence="2" type="ORF">TEQG_02289</name>
</gene>
<reference evidence="3" key="1">
    <citation type="journal article" date="2012" name="MBio">
        <title>Comparative genome analysis of Trichophyton rubrum and related dermatophytes reveals candidate genes involved in infection.</title>
        <authorList>
            <person name="Martinez D.A."/>
            <person name="Oliver B.G."/>
            <person name="Graeser Y."/>
            <person name="Goldberg J.M."/>
            <person name="Li W."/>
            <person name="Martinez-Rossi N.M."/>
            <person name="Monod M."/>
            <person name="Shelest E."/>
            <person name="Barton R.C."/>
            <person name="Birch E."/>
            <person name="Brakhage A.A."/>
            <person name="Chen Z."/>
            <person name="Gurr S.J."/>
            <person name="Heiman D."/>
            <person name="Heitman J."/>
            <person name="Kosti I."/>
            <person name="Rossi A."/>
            <person name="Saif S."/>
            <person name="Samalova M."/>
            <person name="Saunders C.W."/>
            <person name="Shea T."/>
            <person name="Summerbell R.C."/>
            <person name="Xu J."/>
            <person name="Young S."/>
            <person name="Zeng Q."/>
            <person name="Birren B.W."/>
            <person name="Cuomo C.A."/>
            <person name="White T.C."/>
        </authorList>
    </citation>
    <scope>NUCLEOTIDE SEQUENCE [LARGE SCALE GENOMIC DNA]</scope>
    <source>
        <strain evidence="3">ATCC MYA-4606 / CBS 127.97</strain>
    </source>
</reference>
<evidence type="ECO:0008006" key="4">
    <source>
        <dbReference type="Google" id="ProtNLM"/>
    </source>
</evidence>
<feature type="region of interest" description="Disordered" evidence="1">
    <location>
        <begin position="63"/>
        <end position="88"/>
    </location>
</feature>
<protein>
    <recommendedName>
        <fullName evidence="4">NACHT-NTPase and P-loop NTPases N-terminal domain-containing protein</fullName>
    </recommendedName>
</protein>
<keyword evidence="3" id="KW-1185">Reference proteome</keyword>
<accession>F2PMY7</accession>